<reference evidence="1" key="1">
    <citation type="submission" date="2022-04" db="EMBL/GenBank/DDBJ databases">
        <title>Chromosome-scale genome assembly of Holotrichia oblita Faldermann.</title>
        <authorList>
            <person name="Rongchong L."/>
        </authorList>
    </citation>
    <scope>NUCLEOTIDE SEQUENCE</scope>
    <source>
        <strain evidence="1">81SQS9</strain>
    </source>
</reference>
<evidence type="ECO:0000313" key="1">
    <source>
        <dbReference type="EMBL" id="KAI4462261.1"/>
    </source>
</evidence>
<keyword evidence="2" id="KW-1185">Reference proteome</keyword>
<organism evidence="1 2">
    <name type="scientific">Holotrichia oblita</name>
    <name type="common">Chafer beetle</name>
    <dbReference type="NCBI Taxonomy" id="644536"/>
    <lineage>
        <taxon>Eukaryota</taxon>
        <taxon>Metazoa</taxon>
        <taxon>Ecdysozoa</taxon>
        <taxon>Arthropoda</taxon>
        <taxon>Hexapoda</taxon>
        <taxon>Insecta</taxon>
        <taxon>Pterygota</taxon>
        <taxon>Neoptera</taxon>
        <taxon>Endopterygota</taxon>
        <taxon>Coleoptera</taxon>
        <taxon>Polyphaga</taxon>
        <taxon>Scarabaeiformia</taxon>
        <taxon>Scarabaeidae</taxon>
        <taxon>Melolonthinae</taxon>
        <taxon>Holotrichia</taxon>
    </lineage>
</organism>
<dbReference type="EMBL" id="CM043019">
    <property type="protein sequence ID" value="KAI4462261.1"/>
    <property type="molecule type" value="Genomic_DNA"/>
</dbReference>
<accession>A0ACB9T639</accession>
<gene>
    <name evidence="1" type="ORF">MML48_5g00013138</name>
</gene>
<proteinExistence type="predicted"/>
<protein>
    <submittedName>
        <fullName evidence="1">Vacuolar protein sorting-associated protein vps13</fullName>
    </submittedName>
</protein>
<dbReference type="Proteomes" id="UP001056778">
    <property type="component" value="Chromosome 5"/>
</dbReference>
<name>A0ACB9T639_HOLOL</name>
<sequence>MLAGLVAWVLNNYLGKYVENLNTDQLSIALLSGEVELENLPLKKDAFRHLGLPIEVKAGFIGKVKLQIPVRQIRSAPWVIVIEQLYVVVSPLPVLEWDAIAEELSAQERKMSQLDNLEVRWRLENSSKENNVTYYSSTYSSWLSYGTGLITNIIENLQLKIRDVHFRYEDNVSIPNKAVAIGVTVEALSAQSCNENWIPGFSHWDSSASSFKLLEMQKLAVYCIDLEYDKLFMKLGLGEIAVAMSPGQYSRHNQYYILAPVSAQAKVKRNRSEKPLRSNDTPRIVCDLQLDEVPMTLDNCQHDRVVKCIKGLDDVARFRSYRYYRPSCSVRQDPRAWWLYAISCLYPGKQPAICRPRSTWESCFQHANENVQYVRIYTKLLTSPNVALVPEDKKLKDQIEWNRTFDELKILRELSMRSVPLQNQPASGNGSAGRGLLVRWFPQWIGWYNSSAIPESNTETTQLEGEILQALSDTLEDNTLLRRDVVFGQFSFTLKSGLLNLSTIDENSKDRIPMIEFEFKNLCLNVTSRPRSSSHTIELSLGAIYLKDKITPNTIFPVLVGPPGHDRTSIIRSRGPSPRVSVASKPEDLFSLVYDKCTANSGCDYRLTVRSKCLDVVYQPAAIKWLIEFILLPYQRVITHSSIEAMKTRTKKGLIKNWEQMLDGRVTVRKIWEIDLDISAPQIFFVEKFHDQNSCMAVLDFGRFQISNSSSERVEVIIVPEDISNKTIDDDELFVTPCSTPPVSEESNSDSPITAMNVDQQINESLTEGNLHDKLYDRYNVELTDMQVLVGKVKDNWRYAHNKGTSTMHVLDRFNISLKIERRIVHTTDPLYPSLTVNANLPKLVAHFNESKITSARTLMQIISSTGLPSPFNAGESLPEDLIVESLDEDDSTSVDTSIEMSRLMMLQFTVDHLAMEVQSRGRSVAELQVSGVKIAFTKRPIDTSITLTVHSLLLVDALQTFGPDFELLVASHKHVGMDSMSGSLRDSEPTSPMSPGSPDPTIPRPQATSPVALKQALTSLAASPPLHQFYRGAYNREPCILDAEALISIEVILVTGPEPMQLANIQFNNLDIIGELILL</sequence>
<evidence type="ECO:0000313" key="2">
    <source>
        <dbReference type="Proteomes" id="UP001056778"/>
    </source>
</evidence>
<comment type="caution">
    <text evidence="1">The sequence shown here is derived from an EMBL/GenBank/DDBJ whole genome shotgun (WGS) entry which is preliminary data.</text>
</comment>